<keyword evidence="3" id="KW-0804">Transcription</keyword>
<dbReference type="STRING" id="946077.W5A_03834"/>
<dbReference type="OrthoDB" id="9768806at2"/>
<dbReference type="InterPro" id="IPR028082">
    <property type="entry name" value="Peripla_BP_I"/>
</dbReference>
<proteinExistence type="predicted"/>
<dbReference type="Pfam" id="PF00356">
    <property type="entry name" value="LacI"/>
    <property type="match status" value="1"/>
</dbReference>
<evidence type="ECO:0000259" key="4">
    <source>
        <dbReference type="PROSITE" id="PS50932"/>
    </source>
</evidence>
<dbReference type="CDD" id="cd06267">
    <property type="entry name" value="PBP1_LacI_sugar_binding-like"/>
    <property type="match status" value="1"/>
</dbReference>
<dbReference type="Gene3D" id="3.40.50.2300">
    <property type="match status" value="2"/>
</dbReference>
<evidence type="ECO:0000256" key="3">
    <source>
        <dbReference type="ARBA" id="ARBA00023163"/>
    </source>
</evidence>
<dbReference type="InterPro" id="IPR046335">
    <property type="entry name" value="LacI/GalR-like_sensor"/>
</dbReference>
<dbReference type="InterPro" id="IPR000843">
    <property type="entry name" value="HTH_LacI"/>
</dbReference>
<feature type="domain" description="HTH lacI-type" evidence="4">
    <location>
        <begin position="4"/>
        <end position="58"/>
    </location>
</feature>
<keyword evidence="6" id="KW-1185">Reference proteome</keyword>
<dbReference type="PANTHER" id="PTHR30146:SF109">
    <property type="entry name" value="HTH-TYPE TRANSCRIPTIONAL REGULATOR GALS"/>
    <property type="match status" value="1"/>
</dbReference>
<accession>I0WI27</accession>
<dbReference type="RefSeq" id="WP_008237629.1">
    <property type="nucleotide sequence ID" value="NZ_AJJU01000003.1"/>
</dbReference>
<comment type="caution">
    <text evidence="5">The sequence shown here is derived from an EMBL/GenBank/DDBJ whole genome shotgun (WGS) entry which is preliminary data.</text>
</comment>
<dbReference type="PROSITE" id="PS50932">
    <property type="entry name" value="HTH_LACI_2"/>
    <property type="match status" value="1"/>
</dbReference>
<evidence type="ECO:0000313" key="6">
    <source>
        <dbReference type="Proteomes" id="UP000005938"/>
    </source>
</evidence>
<organism evidence="5 6">
    <name type="scientific">Imtechella halotolerans K1</name>
    <dbReference type="NCBI Taxonomy" id="946077"/>
    <lineage>
        <taxon>Bacteria</taxon>
        <taxon>Pseudomonadati</taxon>
        <taxon>Bacteroidota</taxon>
        <taxon>Flavobacteriia</taxon>
        <taxon>Flavobacteriales</taxon>
        <taxon>Flavobacteriaceae</taxon>
        <taxon>Imtechella</taxon>
    </lineage>
</organism>
<dbReference type="Gene3D" id="1.10.260.40">
    <property type="entry name" value="lambda repressor-like DNA-binding domains"/>
    <property type="match status" value="1"/>
</dbReference>
<evidence type="ECO:0000256" key="2">
    <source>
        <dbReference type="ARBA" id="ARBA00023125"/>
    </source>
</evidence>
<gene>
    <name evidence="5" type="ORF">W5A_03834</name>
</gene>
<name>I0WI27_9FLAO</name>
<dbReference type="SMART" id="SM00354">
    <property type="entry name" value="HTH_LACI"/>
    <property type="match status" value="1"/>
</dbReference>
<dbReference type="GO" id="GO:0000976">
    <property type="term" value="F:transcription cis-regulatory region binding"/>
    <property type="evidence" value="ECO:0007669"/>
    <property type="project" value="TreeGrafter"/>
</dbReference>
<protein>
    <submittedName>
        <fullName evidence="5">HTH-type transcriptional repressor cytR</fullName>
    </submittedName>
</protein>
<keyword evidence="2" id="KW-0238">DNA-binding</keyword>
<dbReference type="Pfam" id="PF13377">
    <property type="entry name" value="Peripla_BP_3"/>
    <property type="match status" value="1"/>
</dbReference>
<dbReference type="EMBL" id="AJJU01000003">
    <property type="protein sequence ID" value="EID76043.1"/>
    <property type="molecule type" value="Genomic_DNA"/>
</dbReference>
<reference evidence="5 6" key="1">
    <citation type="journal article" date="2012" name="J. Bacteriol.">
        <title>Genome Sequence of the Halotolerant Bacterium Imtechella halotolerans K1T.</title>
        <authorList>
            <person name="Kumar S."/>
            <person name="Vikram S."/>
            <person name="Subramanian S."/>
            <person name="Raghava G.P."/>
            <person name="Pinnaka A.K."/>
        </authorList>
    </citation>
    <scope>NUCLEOTIDE SEQUENCE [LARGE SCALE GENOMIC DNA]</scope>
    <source>
        <strain evidence="5 6">K1</strain>
    </source>
</reference>
<dbReference type="AlphaFoldDB" id="I0WI27"/>
<dbReference type="SUPFAM" id="SSF47413">
    <property type="entry name" value="lambda repressor-like DNA-binding domains"/>
    <property type="match status" value="1"/>
</dbReference>
<dbReference type="InterPro" id="IPR010982">
    <property type="entry name" value="Lambda_DNA-bd_dom_sf"/>
</dbReference>
<dbReference type="SUPFAM" id="SSF53822">
    <property type="entry name" value="Periplasmic binding protein-like I"/>
    <property type="match status" value="1"/>
</dbReference>
<keyword evidence="1" id="KW-0805">Transcription regulation</keyword>
<dbReference type="CDD" id="cd01392">
    <property type="entry name" value="HTH_LacI"/>
    <property type="match status" value="1"/>
</dbReference>
<dbReference type="Proteomes" id="UP000005938">
    <property type="component" value="Unassembled WGS sequence"/>
</dbReference>
<dbReference type="PATRIC" id="fig|946077.3.peg.779"/>
<evidence type="ECO:0000256" key="1">
    <source>
        <dbReference type="ARBA" id="ARBA00023015"/>
    </source>
</evidence>
<dbReference type="GO" id="GO:0003700">
    <property type="term" value="F:DNA-binding transcription factor activity"/>
    <property type="evidence" value="ECO:0007669"/>
    <property type="project" value="TreeGrafter"/>
</dbReference>
<sequence length="341" mass="37959">MRPVTLKDLAKTLGVSVTTVSKALKDYPDISEETKRQVKELAETLKYKPNIHAVTLRSQESKTLGVIVPKVDHHFFSEIINGVIEEAEKNGYLVISLFSNDTLELEQRQVQLLIDKRVDGILMALSNETQSNLDHIHSIFKNEIPLVLFDRVSAEVNCSKVLIDDRIAAHSAVSHLLKSGCKEIMLLSGPKSPDNYRLRHAGYIQALEEHGITVNPNLIHHCTSLYITEALRITQKAILENPKIDGIFAATDMLALGALGAVQDLQKKIPDEISIIGFSNWFVTDTVRPHLSTVDQPSIEMGKKAVSLLVEEIRNLQKGITTQPVSVKLPTKLVLRNSTRN</sequence>
<dbReference type="eggNOG" id="COG1609">
    <property type="taxonomic scope" value="Bacteria"/>
</dbReference>
<evidence type="ECO:0000313" key="5">
    <source>
        <dbReference type="EMBL" id="EID76043.1"/>
    </source>
</evidence>
<dbReference type="PANTHER" id="PTHR30146">
    <property type="entry name" value="LACI-RELATED TRANSCRIPTIONAL REPRESSOR"/>
    <property type="match status" value="1"/>
</dbReference>